<dbReference type="SMART" id="SM00267">
    <property type="entry name" value="GGDEF"/>
    <property type="match status" value="1"/>
</dbReference>
<dbReference type="SUPFAM" id="SSF141868">
    <property type="entry name" value="EAL domain-like"/>
    <property type="match status" value="1"/>
</dbReference>
<sequence length="542" mass="62519">MSNHIKSETLLKLITENLPDLLWIKDLEGNYIYANDSTCKIFLNTLPEDAIGKNDLYFAKKERSKFPNSPNWHTFGENCAESDLEVLEKLEPITVKECGTIRGALRHFEINKAPFYNENGKIIGIIGIARDITSQTILEEENYKLTYYDLLTKLPNRQKILLDILKTNPKACMIFNIDGFREVNDFFGIYNADKILQEVANRFFSKRLKAYRVGGDEFAVTYHENLSYEELKEKAFEILSMLQDEEYLIEDKTISLGFSVGIAKASNRLLSKTDIAVNRAKNSHESMFIYDEDEKIEEKYKDNINMAYEIKKALAEDRIICFYQPIVDVNNGEILAYETLVRLKDSYGNLISPFKFLNFSKKIKLYHKISQRVISNACNTFKKKRDFFSINLSIDDIKNRETVDFIIKTLKKTRTASRVTFEILESEGIENYDEVLDFINKIKILGAKIAIDDFGSGYSNFEHLLKLNVDYIKIDGSLIKNITSNPRQKIIVETISSFAKKIGIKTVAEFVETQEILDNLKELEIDFAQGYYTGKPIDLCQD</sequence>
<feature type="domain" description="EAL" evidence="2">
    <location>
        <begin position="303"/>
        <end position="542"/>
    </location>
</feature>
<reference evidence="4 5" key="1">
    <citation type="submission" date="2020-05" db="EMBL/GenBank/DDBJ databases">
        <title>Complete genome sequencing of Campylobacter and Arcobacter type strains.</title>
        <authorList>
            <person name="Miller W.G."/>
            <person name="Yee E."/>
        </authorList>
    </citation>
    <scope>NUCLEOTIDE SEQUENCE [LARGE SCALE GENOMIC DNA]</scope>
    <source>
        <strain evidence="4 5">LMG 21996</strain>
    </source>
</reference>
<dbReference type="Proteomes" id="UP000509513">
    <property type="component" value="Chromosome"/>
</dbReference>
<dbReference type="Pfam" id="PF00563">
    <property type="entry name" value="EAL"/>
    <property type="match status" value="1"/>
</dbReference>
<dbReference type="PROSITE" id="PS50883">
    <property type="entry name" value="EAL"/>
    <property type="match status" value="1"/>
</dbReference>
<protein>
    <submittedName>
        <fullName evidence="4">PAS sensor-containing diguanylate cyclase/phosphodiesterase</fullName>
    </submittedName>
</protein>
<dbReference type="SMART" id="SM00052">
    <property type="entry name" value="EAL"/>
    <property type="match status" value="1"/>
</dbReference>
<dbReference type="GO" id="GO:0071111">
    <property type="term" value="F:cyclic-guanylate-specific phosphodiesterase activity"/>
    <property type="evidence" value="ECO:0007669"/>
    <property type="project" value="InterPro"/>
</dbReference>
<evidence type="ECO:0000313" key="5">
    <source>
        <dbReference type="Proteomes" id="UP000509513"/>
    </source>
</evidence>
<dbReference type="InterPro" id="IPR001633">
    <property type="entry name" value="EAL_dom"/>
</dbReference>
<dbReference type="PANTHER" id="PTHR33121:SF79">
    <property type="entry name" value="CYCLIC DI-GMP PHOSPHODIESTERASE PDED-RELATED"/>
    <property type="match status" value="1"/>
</dbReference>
<dbReference type="InterPro" id="IPR035919">
    <property type="entry name" value="EAL_sf"/>
</dbReference>
<organism evidence="4 5">
    <name type="scientific">Aliarcobacter cibarius</name>
    <dbReference type="NCBI Taxonomy" id="255507"/>
    <lineage>
        <taxon>Bacteria</taxon>
        <taxon>Pseudomonadati</taxon>
        <taxon>Campylobacterota</taxon>
        <taxon>Epsilonproteobacteria</taxon>
        <taxon>Campylobacterales</taxon>
        <taxon>Arcobacteraceae</taxon>
        <taxon>Aliarcobacter</taxon>
    </lineage>
</organism>
<dbReference type="InterPro" id="IPR043128">
    <property type="entry name" value="Rev_trsase/Diguanyl_cyclase"/>
</dbReference>
<dbReference type="CDD" id="cd01948">
    <property type="entry name" value="EAL"/>
    <property type="match status" value="1"/>
</dbReference>
<evidence type="ECO:0000259" key="1">
    <source>
        <dbReference type="PROSITE" id="PS50113"/>
    </source>
</evidence>
<dbReference type="Gene3D" id="3.30.450.20">
    <property type="entry name" value="PAS domain"/>
    <property type="match status" value="1"/>
</dbReference>
<dbReference type="Gene3D" id="3.30.70.270">
    <property type="match status" value="1"/>
</dbReference>
<dbReference type="EMBL" id="CP054051">
    <property type="protein sequence ID" value="QKJ27773.1"/>
    <property type="molecule type" value="Genomic_DNA"/>
</dbReference>
<dbReference type="PANTHER" id="PTHR33121">
    <property type="entry name" value="CYCLIC DI-GMP PHOSPHODIESTERASE PDEF"/>
    <property type="match status" value="1"/>
</dbReference>
<dbReference type="Gene3D" id="3.20.20.450">
    <property type="entry name" value="EAL domain"/>
    <property type="match status" value="1"/>
</dbReference>
<dbReference type="OrthoDB" id="9790732at2"/>
<dbReference type="AlphaFoldDB" id="A0A7L5JRB9"/>
<gene>
    <name evidence="4" type="ORF">ACBT_1878</name>
</gene>
<dbReference type="Pfam" id="PF00990">
    <property type="entry name" value="GGDEF"/>
    <property type="match status" value="1"/>
</dbReference>
<dbReference type="InterPro" id="IPR000160">
    <property type="entry name" value="GGDEF_dom"/>
</dbReference>
<dbReference type="InterPro" id="IPR000700">
    <property type="entry name" value="PAS-assoc_C"/>
</dbReference>
<dbReference type="Pfam" id="PF08448">
    <property type="entry name" value="PAS_4"/>
    <property type="match status" value="1"/>
</dbReference>
<name>A0A7L5JRB9_9BACT</name>
<dbReference type="InterPro" id="IPR050706">
    <property type="entry name" value="Cyclic-di-GMP_PDE-like"/>
</dbReference>
<dbReference type="PROSITE" id="PS50887">
    <property type="entry name" value="GGDEF"/>
    <property type="match status" value="1"/>
</dbReference>
<dbReference type="SUPFAM" id="SSF55785">
    <property type="entry name" value="PYP-like sensor domain (PAS domain)"/>
    <property type="match status" value="1"/>
</dbReference>
<dbReference type="RefSeq" id="WP_024774671.1">
    <property type="nucleotide sequence ID" value="NZ_CP054051.1"/>
</dbReference>
<dbReference type="InterPro" id="IPR035965">
    <property type="entry name" value="PAS-like_dom_sf"/>
</dbReference>
<evidence type="ECO:0000313" key="4">
    <source>
        <dbReference type="EMBL" id="QKJ27773.1"/>
    </source>
</evidence>
<dbReference type="PROSITE" id="PS50113">
    <property type="entry name" value="PAC"/>
    <property type="match status" value="1"/>
</dbReference>
<dbReference type="SUPFAM" id="SSF55073">
    <property type="entry name" value="Nucleotide cyclase"/>
    <property type="match status" value="1"/>
</dbReference>
<dbReference type="NCBIfam" id="TIGR00254">
    <property type="entry name" value="GGDEF"/>
    <property type="match status" value="1"/>
</dbReference>
<feature type="domain" description="PAC" evidence="1">
    <location>
        <begin position="88"/>
        <end position="144"/>
    </location>
</feature>
<dbReference type="InterPro" id="IPR013656">
    <property type="entry name" value="PAS_4"/>
</dbReference>
<feature type="domain" description="GGDEF" evidence="3">
    <location>
        <begin position="168"/>
        <end position="292"/>
    </location>
</feature>
<accession>A0A7L5JRB9</accession>
<dbReference type="CDD" id="cd01949">
    <property type="entry name" value="GGDEF"/>
    <property type="match status" value="1"/>
</dbReference>
<evidence type="ECO:0000259" key="2">
    <source>
        <dbReference type="PROSITE" id="PS50883"/>
    </source>
</evidence>
<dbReference type="InterPro" id="IPR029787">
    <property type="entry name" value="Nucleotide_cyclase"/>
</dbReference>
<dbReference type="KEGG" id="acib:ACBT_1878"/>
<evidence type="ECO:0000259" key="3">
    <source>
        <dbReference type="PROSITE" id="PS50887"/>
    </source>
</evidence>
<proteinExistence type="predicted"/>